<feature type="compositionally biased region" description="Polar residues" evidence="11">
    <location>
        <begin position="90"/>
        <end position="99"/>
    </location>
</feature>
<comment type="pathway">
    <text evidence="1">Purine metabolism; purine nucleoside salvage.</text>
</comment>
<dbReference type="UniPathway" id="UPA00606"/>
<keyword evidence="4" id="KW-0328">Glycosyltransferase</keyword>
<dbReference type="EMBL" id="KN122764">
    <property type="protein sequence ID" value="KFO28483.1"/>
    <property type="molecule type" value="Genomic_DNA"/>
</dbReference>
<dbReference type="InterPro" id="IPR011268">
    <property type="entry name" value="Purine_phosphorylase"/>
</dbReference>
<dbReference type="Pfam" id="PF01048">
    <property type="entry name" value="PNP_UDP_1"/>
    <property type="match status" value="1"/>
</dbReference>
<dbReference type="GO" id="GO:0004731">
    <property type="term" value="F:purine-nucleoside phosphorylase activity"/>
    <property type="evidence" value="ECO:0007669"/>
    <property type="project" value="UniProtKB-EC"/>
</dbReference>
<dbReference type="SUPFAM" id="SSF53167">
    <property type="entry name" value="Purine and uridine phosphorylases"/>
    <property type="match status" value="1"/>
</dbReference>
<sequence length="250" mass="27426">MLVVTPIAGGLHPKCEVGDIMLICDRINLPAFSGQNPLKQPNAERFGVHFLATSTAYNQNTRQKVFRVWKQMEGRQSSRKHLSGVGQPQLYGSGTTSSAAEAGGRRCWHEEHRPDVLVAQLCGLPDSGFSRISFTVITDYQSTDKLQRSWNTASRLMISFPLWLAADNALEWPGASLMGVQVAATSYDPFAESLQEKKFSVLHLSHLSPADLSQTTHPFARLPSQSSFSTPSFRKSRSPSPATPGDTPVI</sequence>
<evidence type="ECO:0000256" key="1">
    <source>
        <dbReference type="ARBA" id="ARBA00005058"/>
    </source>
</evidence>
<evidence type="ECO:0000256" key="11">
    <source>
        <dbReference type="SAM" id="MobiDB-lite"/>
    </source>
</evidence>
<evidence type="ECO:0000256" key="10">
    <source>
        <dbReference type="ARBA" id="ARBA00031036"/>
    </source>
</evidence>
<evidence type="ECO:0000256" key="4">
    <source>
        <dbReference type="ARBA" id="ARBA00022676"/>
    </source>
</evidence>
<dbReference type="InterPro" id="IPR035994">
    <property type="entry name" value="Nucleoside_phosphorylase_sf"/>
</dbReference>
<evidence type="ECO:0000313" key="14">
    <source>
        <dbReference type="Proteomes" id="UP000028990"/>
    </source>
</evidence>
<evidence type="ECO:0000256" key="7">
    <source>
        <dbReference type="ARBA" id="ARBA00023929"/>
    </source>
</evidence>
<comment type="similarity">
    <text evidence="2">Belongs to the PNP/MTAP phosphorylase family.</text>
</comment>
<evidence type="ECO:0000256" key="8">
    <source>
        <dbReference type="ARBA" id="ARBA00023950"/>
    </source>
</evidence>
<keyword evidence="14" id="KW-1185">Reference proteome</keyword>
<comment type="catalytic activity">
    <reaction evidence="8">
        <text>2'-deoxyinosine + phosphate = 2-deoxy-alpha-D-ribose 1-phosphate + hypoxanthine</text>
        <dbReference type="Rhea" id="RHEA:27750"/>
        <dbReference type="ChEBI" id="CHEBI:17368"/>
        <dbReference type="ChEBI" id="CHEBI:28997"/>
        <dbReference type="ChEBI" id="CHEBI:43474"/>
        <dbReference type="ChEBI" id="CHEBI:57259"/>
        <dbReference type="EC" id="2.4.2.1"/>
    </reaction>
</comment>
<feature type="region of interest" description="Disordered" evidence="11">
    <location>
        <begin position="77"/>
        <end position="105"/>
    </location>
</feature>
<feature type="domain" description="Nucleoside phosphorylase" evidence="12">
    <location>
        <begin position="2"/>
        <end position="73"/>
    </location>
</feature>
<name>A0A091DD97_FUKDA</name>
<protein>
    <recommendedName>
        <fullName evidence="3">purine-nucleoside phosphorylase</fullName>
        <ecNumber evidence="3">2.4.2.1</ecNumber>
    </recommendedName>
    <alternativeName>
        <fullName evidence="10">Inosine-guanosine phosphorylase</fullName>
    </alternativeName>
</protein>
<dbReference type="Gene3D" id="3.40.50.1580">
    <property type="entry name" value="Nucleoside phosphorylase domain"/>
    <property type="match status" value="1"/>
</dbReference>
<comment type="catalytic activity">
    <reaction evidence="9">
        <text>guanosine + phosphate = alpha-D-ribose 1-phosphate + guanine</text>
        <dbReference type="Rhea" id="RHEA:13233"/>
        <dbReference type="ChEBI" id="CHEBI:16235"/>
        <dbReference type="ChEBI" id="CHEBI:16750"/>
        <dbReference type="ChEBI" id="CHEBI:43474"/>
        <dbReference type="ChEBI" id="CHEBI:57720"/>
        <dbReference type="EC" id="2.4.2.1"/>
    </reaction>
</comment>
<dbReference type="GO" id="GO:0009116">
    <property type="term" value="P:nucleoside metabolic process"/>
    <property type="evidence" value="ECO:0007669"/>
    <property type="project" value="InterPro"/>
</dbReference>
<dbReference type="GO" id="GO:0005737">
    <property type="term" value="C:cytoplasm"/>
    <property type="evidence" value="ECO:0007669"/>
    <property type="project" value="TreeGrafter"/>
</dbReference>
<dbReference type="PANTHER" id="PTHR11904:SF12">
    <property type="entry name" value="PURINE NUCLEOSIDE PHOSPHORYLASE"/>
    <property type="match status" value="1"/>
</dbReference>
<evidence type="ECO:0000313" key="13">
    <source>
        <dbReference type="EMBL" id="KFO28483.1"/>
    </source>
</evidence>
<dbReference type="PANTHER" id="PTHR11904">
    <property type="entry name" value="METHYLTHIOADENOSINE/PURINE NUCLEOSIDE PHOSPHORYLASE"/>
    <property type="match status" value="1"/>
</dbReference>
<evidence type="ECO:0000256" key="6">
    <source>
        <dbReference type="ARBA" id="ARBA00023918"/>
    </source>
</evidence>
<evidence type="ECO:0000256" key="9">
    <source>
        <dbReference type="ARBA" id="ARBA00023970"/>
    </source>
</evidence>
<evidence type="ECO:0000256" key="3">
    <source>
        <dbReference type="ARBA" id="ARBA00011886"/>
    </source>
</evidence>
<evidence type="ECO:0000256" key="5">
    <source>
        <dbReference type="ARBA" id="ARBA00022679"/>
    </source>
</evidence>
<feature type="region of interest" description="Disordered" evidence="11">
    <location>
        <begin position="222"/>
        <end position="250"/>
    </location>
</feature>
<accession>A0A091DD97</accession>
<proteinExistence type="inferred from homology"/>
<gene>
    <name evidence="13" type="ORF">H920_10100</name>
</gene>
<comment type="catalytic activity">
    <reaction evidence="6">
        <text>inosine + phosphate = alpha-D-ribose 1-phosphate + hypoxanthine</text>
        <dbReference type="Rhea" id="RHEA:27646"/>
        <dbReference type="ChEBI" id="CHEBI:17368"/>
        <dbReference type="ChEBI" id="CHEBI:17596"/>
        <dbReference type="ChEBI" id="CHEBI:43474"/>
        <dbReference type="ChEBI" id="CHEBI:57720"/>
        <dbReference type="EC" id="2.4.2.1"/>
    </reaction>
</comment>
<reference evidence="13 14" key="1">
    <citation type="submission" date="2013-11" db="EMBL/GenBank/DDBJ databases">
        <title>The Damaraland mole rat (Fukomys damarensis) genome and evolution of African mole rats.</title>
        <authorList>
            <person name="Gladyshev V.N."/>
            <person name="Fang X."/>
        </authorList>
    </citation>
    <scope>NUCLEOTIDE SEQUENCE [LARGE SCALE GENOMIC DNA]</scope>
    <source>
        <tissue evidence="13">Liver</tissue>
    </source>
</reference>
<keyword evidence="5" id="KW-0808">Transferase</keyword>
<organism evidence="13 14">
    <name type="scientific">Fukomys damarensis</name>
    <name type="common">Damaraland mole rat</name>
    <name type="synonym">Cryptomys damarensis</name>
    <dbReference type="NCBI Taxonomy" id="885580"/>
    <lineage>
        <taxon>Eukaryota</taxon>
        <taxon>Metazoa</taxon>
        <taxon>Chordata</taxon>
        <taxon>Craniata</taxon>
        <taxon>Vertebrata</taxon>
        <taxon>Euteleostomi</taxon>
        <taxon>Mammalia</taxon>
        <taxon>Eutheria</taxon>
        <taxon>Euarchontoglires</taxon>
        <taxon>Glires</taxon>
        <taxon>Rodentia</taxon>
        <taxon>Hystricomorpha</taxon>
        <taxon>Bathyergidae</taxon>
        <taxon>Fukomys</taxon>
    </lineage>
</organism>
<dbReference type="EC" id="2.4.2.1" evidence="3"/>
<dbReference type="AlphaFoldDB" id="A0A091DD97"/>
<evidence type="ECO:0000256" key="2">
    <source>
        <dbReference type="ARBA" id="ARBA00006751"/>
    </source>
</evidence>
<feature type="compositionally biased region" description="Polar residues" evidence="11">
    <location>
        <begin position="222"/>
        <end position="233"/>
    </location>
</feature>
<dbReference type="Proteomes" id="UP000028990">
    <property type="component" value="Unassembled WGS sequence"/>
</dbReference>
<evidence type="ECO:0000259" key="12">
    <source>
        <dbReference type="Pfam" id="PF01048"/>
    </source>
</evidence>
<comment type="catalytic activity">
    <reaction evidence="7">
        <text>2'-deoxyguanosine + phosphate = 2-deoxy-alpha-D-ribose 1-phosphate + guanine</text>
        <dbReference type="Rhea" id="RHEA:27738"/>
        <dbReference type="ChEBI" id="CHEBI:16235"/>
        <dbReference type="ChEBI" id="CHEBI:17172"/>
        <dbReference type="ChEBI" id="CHEBI:43474"/>
        <dbReference type="ChEBI" id="CHEBI:57259"/>
        <dbReference type="EC" id="2.4.2.1"/>
    </reaction>
</comment>
<dbReference type="InterPro" id="IPR000845">
    <property type="entry name" value="Nucleoside_phosphorylase_d"/>
</dbReference>